<dbReference type="PANTHER" id="PTHR32295">
    <property type="entry name" value="IQ-DOMAIN 5-RELATED"/>
    <property type="match status" value="1"/>
</dbReference>
<feature type="region of interest" description="Disordered" evidence="3">
    <location>
        <begin position="126"/>
        <end position="160"/>
    </location>
</feature>
<dbReference type="Proteomes" id="UP001154282">
    <property type="component" value="Unassembled WGS sequence"/>
</dbReference>
<protein>
    <submittedName>
        <fullName evidence="4">Uncharacterized protein</fullName>
    </submittedName>
</protein>
<dbReference type="EMBL" id="CAMGYJ010000002">
    <property type="protein sequence ID" value="CAI0383759.1"/>
    <property type="molecule type" value="Genomic_DNA"/>
</dbReference>
<evidence type="ECO:0000256" key="3">
    <source>
        <dbReference type="SAM" id="MobiDB-lite"/>
    </source>
</evidence>
<evidence type="ECO:0000313" key="4">
    <source>
        <dbReference type="EMBL" id="CAI0383759.1"/>
    </source>
</evidence>
<comment type="similarity">
    <text evidence="2">Belongs to the IQD family.</text>
</comment>
<name>A0AAV0HEU3_9ROSI</name>
<keyword evidence="1" id="KW-0112">Calmodulin-binding</keyword>
<reference evidence="4" key="1">
    <citation type="submission" date="2022-08" db="EMBL/GenBank/DDBJ databases">
        <authorList>
            <person name="Gutierrez-Valencia J."/>
        </authorList>
    </citation>
    <scope>NUCLEOTIDE SEQUENCE</scope>
</reference>
<feature type="compositionally biased region" description="Basic and acidic residues" evidence="3">
    <location>
        <begin position="126"/>
        <end position="144"/>
    </location>
</feature>
<dbReference type="PANTHER" id="PTHR32295:SF15">
    <property type="entry name" value="PROTEIN IQ-DOMAIN 33"/>
    <property type="match status" value="1"/>
</dbReference>
<evidence type="ECO:0000313" key="5">
    <source>
        <dbReference type="Proteomes" id="UP001154282"/>
    </source>
</evidence>
<proteinExistence type="inferred from homology"/>
<feature type="region of interest" description="Disordered" evidence="3">
    <location>
        <begin position="59"/>
        <end position="80"/>
    </location>
</feature>
<evidence type="ECO:0000256" key="1">
    <source>
        <dbReference type="ARBA" id="ARBA00022860"/>
    </source>
</evidence>
<dbReference type="GO" id="GO:0005516">
    <property type="term" value="F:calmodulin binding"/>
    <property type="evidence" value="ECO:0007669"/>
    <property type="project" value="UniProtKB-KW"/>
</dbReference>
<feature type="compositionally biased region" description="Polar residues" evidence="3">
    <location>
        <begin position="172"/>
        <end position="181"/>
    </location>
</feature>
<feature type="compositionally biased region" description="Polar residues" evidence="3">
    <location>
        <begin position="275"/>
        <end position="288"/>
    </location>
</feature>
<keyword evidence="5" id="KW-1185">Reference proteome</keyword>
<dbReference type="PROSITE" id="PS50096">
    <property type="entry name" value="IQ"/>
    <property type="match status" value="1"/>
</dbReference>
<feature type="region of interest" description="Disordered" evidence="3">
    <location>
        <begin position="172"/>
        <end position="200"/>
    </location>
</feature>
<sequence length="444" mass="50276">MGINGGIVRSVFSKTRSSASFGTYHHHGNGRSNAGEKKRWSVVRSYLCGDEFNSVQAEEDSASVKSSEPVSQFAPADDSVETNAMMIEEGDAVKEKEHNTTQSSLFLQEDAAIIIQTAFRKLMARRQDEEEAKAKDGDKQEQHQEMGSGSPGRYSVSTSVEVQTGNSADHLSIAENNGEQRNAQKKASRCQDFRSKEDWDDSTLSSNMLRMRIKNRLDATNRRERALAYAFSQQLRICSRSKQARSECTQQQQPSMSWHWLERWMATRAPEFSFESHSNKQFEQPSKNNSHREGKSKCLDLAVEERESCGSNEVPVPAKSLKADARLENGSFIITTKNGAKPLRSISRRKTVPSYQYPPKEQKVKFSGFQKENSSVVSFFLLQSETYLFFVNMFLALKQTVEKSCANLEHDKRQKLKRSKSNRETKCKDASASYSYGNMHFLVN</sequence>
<dbReference type="AlphaFoldDB" id="A0AAV0HEU3"/>
<accession>A0AAV0HEU3</accession>
<feature type="region of interest" description="Disordered" evidence="3">
    <location>
        <begin position="275"/>
        <end position="295"/>
    </location>
</feature>
<comment type="caution">
    <text evidence="4">The sequence shown here is derived from an EMBL/GenBank/DDBJ whole genome shotgun (WGS) entry which is preliminary data.</text>
</comment>
<evidence type="ECO:0000256" key="2">
    <source>
        <dbReference type="ARBA" id="ARBA00024341"/>
    </source>
</evidence>
<organism evidence="4 5">
    <name type="scientific">Linum tenue</name>
    <dbReference type="NCBI Taxonomy" id="586396"/>
    <lineage>
        <taxon>Eukaryota</taxon>
        <taxon>Viridiplantae</taxon>
        <taxon>Streptophyta</taxon>
        <taxon>Embryophyta</taxon>
        <taxon>Tracheophyta</taxon>
        <taxon>Spermatophyta</taxon>
        <taxon>Magnoliopsida</taxon>
        <taxon>eudicotyledons</taxon>
        <taxon>Gunneridae</taxon>
        <taxon>Pentapetalae</taxon>
        <taxon>rosids</taxon>
        <taxon>fabids</taxon>
        <taxon>Malpighiales</taxon>
        <taxon>Linaceae</taxon>
        <taxon>Linum</taxon>
    </lineage>
</organism>
<gene>
    <name evidence="4" type="ORF">LITE_LOCUS4137</name>
</gene>